<proteinExistence type="predicted"/>
<dbReference type="InterPro" id="IPR027417">
    <property type="entry name" value="P-loop_NTPase"/>
</dbReference>
<keyword evidence="8" id="KW-1185">Reference proteome</keyword>
<dbReference type="FunFam" id="3.80.10.10:FF:001349">
    <property type="entry name" value="NLR family CARD domain containing 3"/>
    <property type="match status" value="1"/>
</dbReference>
<evidence type="ECO:0008006" key="9">
    <source>
        <dbReference type="Google" id="ProtNLM"/>
    </source>
</evidence>
<dbReference type="InterPro" id="IPR007111">
    <property type="entry name" value="NACHT_NTPase"/>
</dbReference>
<dbReference type="Pfam" id="PF13516">
    <property type="entry name" value="LRR_6"/>
    <property type="match status" value="9"/>
</dbReference>
<name>A0AAV6FQ02_9TELE</name>
<evidence type="ECO:0000256" key="2">
    <source>
        <dbReference type="ARBA" id="ARBA00022737"/>
    </source>
</evidence>
<dbReference type="SUPFAM" id="SSF52047">
    <property type="entry name" value="RNI-like"/>
    <property type="match status" value="2"/>
</dbReference>
<dbReference type="PANTHER" id="PTHR24106">
    <property type="entry name" value="NACHT, LRR AND CARD DOMAINS-CONTAINING"/>
    <property type="match status" value="1"/>
</dbReference>
<accession>A0AAV6FQ02</accession>
<dbReference type="FunFam" id="3.80.10.10:FF:000236">
    <property type="entry name" value="NLR family CARD domain containing 3"/>
    <property type="match status" value="1"/>
</dbReference>
<keyword evidence="4" id="KW-0067">ATP-binding</keyword>
<dbReference type="InterPro" id="IPR032675">
    <property type="entry name" value="LRR_dom_sf"/>
</dbReference>
<evidence type="ECO:0000313" key="8">
    <source>
        <dbReference type="Proteomes" id="UP000823561"/>
    </source>
</evidence>
<feature type="domain" description="NACHT" evidence="5">
    <location>
        <begin position="209"/>
        <end position="369"/>
    </location>
</feature>
<dbReference type="Pfam" id="PF17776">
    <property type="entry name" value="NLRC4_HD2"/>
    <property type="match status" value="1"/>
</dbReference>
<feature type="domain" description="NACHT LRR and PYD" evidence="6">
    <location>
        <begin position="512"/>
        <end position="652"/>
    </location>
</feature>
<protein>
    <recommendedName>
        <fullName evidence="9">NACHT domain-containing protein</fullName>
    </recommendedName>
</protein>
<reference evidence="7" key="1">
    <citation type="submission" date="2020-10" db="EMBL/GenBank/DDBJ databases">
        <title>Chromosome-scale genome assembly of the Allis shad, Alosa alosa.</title>
        <authorList>
            <person name="Margot Z."/>
            <person name="Christophe K."/>
            <person name="Cabau C."/>
            <person name="Louis A."/>
            <person name="Berthelot C."/>
            <person name="Parey E."/>
            <person name="Roest Crollius H."/>
            <person name="Montfort J."/>
            <person name="Robinson-Rechavi M."/>
            <person name="Bucao C."/>
            <person name="Bouchez O."/>
            <person name="Gislard M."/>
            <person name="Lluch J."/>
            <person name="Milhes M."/>
            <person name="Lampietro C."/>
            <person name="Lopez Roques C."/>
            <person name="Donnadieu C."/>
            <person name="Braasch I."/>
            <person name="Desvignes T."/>
            <person name="Postlethwait J."/>
            <person name="Bobe J."/>
            <person name="Guiguen Y."/>
        </authorList>
    </citation>
    <scope>NUCLEOTIDE SEQUENCE</scope>
    <source>
        <strain evidence="7">M-15738</strain>
        <tissue evidence="7">Blood</tissue>
    </source>
</reference>
<evidence type="ECO:0000259" key="5">
    <source>
        <dbReference type="Pfam" id="PF05729"/>
    </source>
</evidence>
<sequence>MDKRSHIPWEEDCYIDLQSTNHKTGPQKEKEVSWLQKHQPALECLVYSSVLEGVVSHMKKAGLLTHSEAGLVQKAASLPDRWHTLVELLSIKDPQGSKLQSFLVTSYPMEYQLISQYDTVVQQQRTVLLQRFREEAETPSHKSVNQSHQAEDSSSPPALLLIEGVSDLQQREHDFTQLSVTRGAGPLYGRPLGLDKLLLPLTRTSPAPRVCLTVGLAGSGKSRLVSHFARLWGLGQIHQEISLVLPVACWELGSCERLSADRLMRMLLPQGSECVTVTSAYKTLLVIDGLEELRSPLDFAEAPATCDPKREVPVADLITNIVRGNLLPGAMLWLLCRPGVGARVPAGLVDRVTEVPPLTPMEIRQLLRTHRLTHARAEEIIWAHLDAQTPLMVLCTAPTTCGLIMDTLLRALDAGLEDRQLPQSLTEVYVHYCWPLREESEWMRNSVRKQLATLGKLAFYSLLRGRHAHTESEARAYGLELPPPPGSLGCRVLRREAGVCGSGAVCVWRFTHLSLQEFLAAVFYYLSARRGMFDLFSESSVSWPRIGFLSHYRAALQRADQSHAAAQKNSQSHATANLQLFLRFLTGLLSPATADTVSGALGLGRDEHAAHRVAVATALQAAVTGLGGGTVSMRCVSLVACLAEMRQGELLRSVEEDLIGCGLRGRLTASACAVLAYLLQVSPACADDTNLSMCLDHGALKRLLPQLLYISKLRLESNEFKDDAMELLGSLLSAKDCHIQSLSLADNLVTSKGAKPLSRALLVNRTLTTLDLRGNTIGPKGAKSLAEALKMNQALVTLNLQNNHIEDEGARALAELLQTNRKLSCLNLQKNNLSADGVRRIAESLKKNQTLQELNMSGNQLGDVGAVALAQALTVNHTLSSLRLQSSSVSDRGVAALTQALCSNHGLITLILRENSVGVDGAKAIAKALQKNHTLQELDLTANLLHDDGVTAIGKAVKVNRALTSLHLQWNFMKVNAAQALAQSLLSNTHLQLLDLQENALGDDGVISLATALKTNSSLSVLYLQGVSMGKAGAVALAEALMINQTLHTLDLRGNSIGMVGAKALSSALKTNRGLRRLNLQENALGMDGAIFIATALKGNHQLTYINLQGNGIGESGAKVVSEHIRAEAPECVVDI</sequence>
<comment type="caution">
    <text evidence="7">The sequence shown here is derived from an EMBL/GenBank/DDBJ whole genome shotgun (WGS) entry which is preliminary data.</text>
</comment>
<dbReference type="Pfam" id="PF05729">
    <property type="entry name" value="NACHT"/>
    <property type="match status" value="1"/>
</dbReference>
<keyword evidence="3" id="KW-0547">Nucleotide-binding</keyword>
<dbReference type="SMART" id="SM00368">
    <property type="entry name" value="LRR_RI"/>
    <property type="match status" value="15"/>
</dbReference>
<evidence type="ECO:0000256" key="4">
    <source>
        <dbReference type="ARBA" id="ARBA00022840"/>
    </source>
</evidence>
<dbReference type="InterPro" id="IPR051261">
    <property type="entry name" value="NLR"/>
</dbReference>
<evidence type="ECO:0000256" key="3">
    <source>
        <dbReference type="ARBA" id="ARBA00022741"/>
    </source>
</evidence>
<dbReference type="InterPro" id="IPR001611">
    <property type="entry name" value="Leu-rich_rpt"/>
</dbReference>
<organism evidence="7 8">
    <name type="scientific">Alosa alosa</name>
    <name type="common">allis shad</name>
    <dbReference type="NCBI Taxonomy" id="278164"/>
    <lineage>
        <taxon>Eukaryota</taxon>
        <taxon>Metazoa</taxon>
        <taxon>Chordata</taxon>
        <taxon>Craniata</taxon>
        <taxon>Vertebrata</taxon>
        <taxon>Euteleostomi</taxon>
        <taxon>Actinopterygii</taxon>
        <taxon>Neopterygii</taxon>
        <taxon>Teleostei</taxon>
        <taxon>Clupei</taxon>
        <taxon>Clupeiformes</taxon>
        <taxon>Clupeoidei</taxon>
        <taxon>Clupeidae</taxon>
        <taxon>Alosa</taxon>
    </lineage>
</organism>
<evidence type="ECO:0000259" key="6">
    <source>
        <dbReference type="Pfam" id="PF17776"/>
    </source>
</evidence>
<keyword evidence="1" id="KW-0433">Leucine-rich repeat</keyword>
<dbReference type="Gene3D" id="3.80.10.10">
    <property type="entry name" value="Ribonuclease Inhibitor"/>
    <property type="match status" value="5"/>
</dbReference>
<dbReference type="Gene3D" id="3.40.50.300">
    <property type="entry name" value="P-loop containing nucleotide triphosphate hydrolases"/>
    <property type="match status" value="1"/>
</dbReference>
<dbReference type="AlphaFoldDB" id="A0AAV6FQ02"/>
<dbReference type="EMBL" id="JADWDJ010000022">
    <property type="protein sequence ID" value="KAG5262436.1"/>
    <property type="molecule type" value="Genomic_DNA"/>
</dbReference>
<gene>
    <name evidence="7" type="ORF">AALO_G00275120</name>
</gene>
<evidence type="ECO:0000313" key="7">
    <source>
        <dbReference type="EMBL" id="KAG5262436.1"/>
    </source>
</evidence>
<dbReference type="GO" id="GO:0005524">
    <property type="term" value="F:ATP binding"/>
    <property type="evidence" value="ECO:0007669"/>
    <property type="project" value="UniProtKB-KW"/>
</dbReference>
<dbReference type="Proteomes" id="UP000823561">
    <property type="component" value="Chromosome 22"/>
</dbReference>
<dbReference type="InterPro" id="IPR041267">
    <property type="entry name" value="NLRP_HD2"/>
</dbReference>
<keyword evidence="2" id="KW-0677">Repeat</keyword>
<evidence type="ECO:0000256" key="1">
    <source>
        <dbReference type="ARBA" id="ARBA00022614"/>
    </source>
</evidence>